<proteinExistence type="predicted"/>
<evidence type="ECO:0000313" key="2">
    <source>
        <dbReference type="EMBL" id="SHH50275.1"/>
    </source>
</evidence>
<keyword evidence="1" id="KW-0732">Signal</keyword>
<evidence type="ECO:0008006" key="4">
    <source>
        <dbReference type="Google" id="ProtNLM"/>
    </source>
</evidence>
<evidence type="ECO:0000256" key="1">
    <source>
        <dbReference type="SAM" id="SignalP"/>
    </source>
</evidence>
<reference evidence="3" key="1">
    <citation type="submission" date="2016-11" db="EMBL/GenBank/DDBJ databases">
        <authorList>
            <person name="Varghese N."/>
            <person name="Submissions S."/>
        </authorList>
    </citation>
    <scope>NUCLEOTIDE SEQUENCE [LARGE SCALE GENOMIC DNA]</scope>
    <source>
        <strain evidence="3">DSM 25330</strain>
    </source>
</reference>
<dbReference type="STRING" id="1089305.SAMN05444148_2173"/>
<dbReference type="AlphaFoldDB" id="A0A1M5THI3"/>
<dbReference type="OrthoDB" id="1117657at2"/>
<keyword evidence="3" id="KW-1185">Reference proteome</keyword>
<dbReference type="EMBL" id="FQWS01000002">
    <property type="protein sequence ID" value="SHH50275.1"/>
    <property type="molecule type" value="Genomic_DNA"/>
</dbReference>
<sequence>MIQKIHYNLLAVLLLLPALVSANTLSYNDALTTKERVIQKSYNVNKDATLKVSNRFGNIDIITWDKNTIEFDVLIRVSGNDEEKVEDRLERIDINFSASNSLVSAITKIEKNESRWWNWGKKMNLKLEINYVIKIPKTNSIDIDNDFGSVSVDTLEGVARINCDYGKITTKELLADGNELNFDHTKDSYFEYINSGKINADFSSYTVAKTKNLSINADHTSSYIEAAENITYNCDFNSLKIDNVNNITGNADHLTLRIGSVYKNASVKSDFGSVKIEKVASNAQNIEIVAEHASITLGYDSAYHFNFDISLEHASLKNSDDFYFSKNIIKSSDKYYSGHYGESNTGNLVKINSEFGSVTFKKQ</sequence>
<dbReference type="RefSeq" id="WP_073086323.1">
    <property type="nucleotide sequence ID" value="NZ_FQWS01000002.1"/>
</dbReference>
<gene>
    <name evidence="2" type="ORF">SAMN05444148_2173</name>
</gene>
<feature type="chain" id="PRO_5012635497" description="Adhesin" evidence="1">
    <location>
        <begin position="23"/>
        <end position="363"/>
    </location>
</feature>
<accession>A0A1M5THI3</accession>
<evidence type="ECO:0000313" key="3">
    <source>
        <dbReference type="Proteomes" id="UP000184522"/>
    </source>
</evidence>
<name>A0A1M5THI3_9FLAO</name>
<organism evidence="2 3">
    <name type="scientific">Winogradskyella jejuensis</name>
    <dbReference type="NCBI Taxonomy" id="1089305"/>
    <lineage>
        <taxon>Bacteria</taxon>
        <taxon>Pseudomonadati</taxon>
        <taxon>Bacteroidota</taxon>
        <taxon>Flavobacteriia</taxon>
        <taxon>Flavobacteriales</taxon>
        <taxon>Flavobacteriaceae</taxon>
        <taxon>Winogradskyella</taxon>
    </lineage>
</organism>
<protein>
    <recommendedName>
        <fullName evidence="4">Adhesin</fullName>
    </recommendedName>
</protein>
<feature type="signal peptide" evidence="1">
    <location>
        <begin position="1"/>
        <end position="22"/>
    </location>
</feature>
<dbReference type="Proteomes" id="UP000184522">
    <property type="component" value="Unassembled WGS sequence"/>
</dbReference>